<dbReference type="EMBL" id="MCFJ01000003">
    <property type="protein sequence ID" value="ORY68858.1"/>
    <property type="molecule type" value="Genomic_DNA"/>
</dbReference>
<comment type="caution">
    <text evidence="2">The sequence shown here is derived from an EMBL/GenBank/DDBJ whole genome shotgun (WGS) entry which is preliminary data.</text>
</comment>
<evidence type="ECO:0000313" key="2">
    <source>
        <dbReference type="EMBL" id="ORY68858.1"/>
    </source>
</evidence>
<keyword evidence="3" id="KW-1185">Reference proteome</keyword>
<organism evidence="2 3">
    <name type="scientific">Pseudomassariella vexata</name>
    <dbReference type="NCBI Taxonomy" id="1141098"/>
    <lineage>
        <taxon>Eukaryota</taxon>
        <taxon>Fungi</taxon>
        <taxon>Dikarya</taxon>
        <taxon>Ascomycota</taxon>
        <taxon>Pezizomycotina</taxon>
        <taxon>Sordariomycetes</taxon>
        <taxon>Xylariomycetidae</taxon>
        <taxon>Amphisphaeriales</taxon>
        <taxon>Pseudomassariaceae</taxon>
        <taxon>Pseudomassariella</taxon>
    </lineage>
</organism>
<sequence>MLPRDRPFFLFPASCSPWILTITPRNPTVRLKSLELTMGPYDDEGDVNLTSYLEQLPNTLEDLFAHREVSVWPDSPTDEDYMPFWDDIWDAIQHQRATLRRMVLQIKPTEDWGHSWKVGDVFNLGLPREDGFLDDPLSGFDLEFEPFTKKETLKTLHIRAPLDMVRKAPRDDAVDPSAERPKIGLWEFYDLANWIFGPEGIPSLDLLVYGDFTGRGWTWKQSDDIFFIRRRRRQQQPLREEAGHEDPEQQQPWDFYVPDTSTNSGEDATLNKLIVDNFDFLEALPLKISGYA</sequence>
<dbReference type="OrthoDB" id="1720422at2759"/>
<protein>
    <submittedName>
        <fullName evidence="2">Uncharacterized protein</fullName>
    </submittedName>
</protein>
<dbReference type="AlphaFoldDB" id="A0A1Y2EBB7"/>
<dbReference type="RefSeq" id="XP_040719145.1">
    <property type="nucleotide sequence ID" value="XM_040863488.1"/>
</dbReference>
<feature type="region of interest" description="Disordered" evidence="1">
    <location>
        <begin position="237"/>
        <end position="260"/>
    </location>
</feature>
<name>A0A1Y2EBB7_9PEZI</name>
<dbReference type="Proteomes" id="UP000193689">
    <property type="component" value="Unassembled WGS sequence"/>
</dbReference>
<reference evidence="2 3" key="1">
    <citation type="submission" date="2016-07" db="EMBL/GenBank/DDBJ databases">
        <title>Pervasive Adenine N6-methylation of Active Genes in Fungi.</title>
        <authorList>
            <consortium name="DOE Joint Genome Institute"/>
            <person name="Mondo S.J."/>
            <person name="Dannebaum R.O."/>
            <person name="Kuo R.C."/>
            <person name="Labutti K."/>
            <person name="Haridas S."/>
            <person name="Kuo A."/>
            <person name="Salamov A."/>
            <person name="Ahrendt S.R."/>
            <person name="Lipzen A."/>
            <person name="Sullivan W."/>
            <person name="Andreopoulos W.B."/>
            <person name="Clum A."/>
            <person name="Lindquist E."/>
            <person name="Daum C."/>
            <person name="Ramamoorthy G.K."/>
            <person name="Gryganskyi A."/>
            <person name="Culley D."/>
            <person name="Magnuson J.K."/>
            <person name="James T.Y."/>
            <person name="O'Malley M.A."/>
            <person name="Stajich J.E."/>
            <person name="Spatafora J.W."/>
            <person name="Visel A."/>
            <person name="Grigoriev I.V."/>
        </authorList>
    </citation>
    <scope>NUCLEOTIDE SEQUENCE [LARGE SCALE GENOMIC DNA]</scope>
    <source>
        <strain evidence="2 3">CBS 129021</strain>
    </source>
</reference>
<evidence type="ECO:0000256" key="1">
    <source>
        <dbReference type="SAM" id="MobiDB-lite"/>
    </source>
</evidence>
<dbReference type="InParanoid" id="A0A1Y2EBB7"/>
<dbReference type="GeneID" id="63779700"/>
<evidence type="ECO:0000313" key="3">
    <source>
        <dbReference type="Proteomes" id="UP000193689"/>
    </source>
</evidence>
<proteinExistence type="predicted"/>
<gene>
    <name evidence="2" type="ORF">BCR38DRAFT_482327</name>
</gene>
<accession>A0A1Y2EBB7</accession>
<feature type="compositionally biased region" description="Basic and acidic residues" evidence="1">
    <location>
        <begin position="238"/>
        <end position="247"/>
    </location>
</feature>